<gene>
    <name evidence="13" type="ORF">PCOAH_00041630</name>
</gene>
<keyword evidence="11" id="KW-0812">Transmembrane</keyword>
<dbReference type="Gene3D" id="1.10.10.820">
    <property type="match status" value="1"/>
</dbReference>
<dbReference type="Gene3D" id="1.20.120.720">
    <property type="entry name" value="Myosin VI head, motor domain, U50 subdomain"/>
    <property type="match status" value="1"/>
</dbReference>
<dbReference type="GO" id="GO:0005886">
    <property type="term" value="C:plasma membrane"/>
    <property type="evidence" value="ECO:0007669"/>
    <property type="project" value="UniProtKB-SubCell"/>
</dbReference>
<keyword evidence="3 10" id="KW-0547">Nucleotide-binding</keyword>
<evidence type="ECO:0000313" key="13">
    <source>
        <dbReference type="EMBL" id="ANQ09863.1"/>
    </source>
</evidence>
<dbReference type="VEuPathDB" id="PlasmoDB:PCOAH_00041630"/>
<keyword evidence="5 10" id="KW-0518">Myosin</keyword>
<keyword evidence="11" id="KW-1133">Transmembrane helix</keyword>
<dbReference type="PANTHER" id="PTHR13140:SF270">
    <property type="entry name" value="MYOSIN-12"/>
    <property type="match status" value="1"/>
</dbReference>
<protein>
    <recommendedName>
        <fullName evidence="9">Myosin-A</fullName>
    </recommendedName>
</protein>
<organism evidence="13 14">
    <name type="scientific">Plasmodium coatneyi</name>
    <dbReference type="NCBI Taxonomy" id="208452"/>
    <lineage>
        <taxon>Eukaryota</taxon>
        <taxon>Sar</taxon>
        <taxon>Alveolata</taxon>
        <taxon>Apicomplexa</taxon>
        <taxon>Aconoidasida</taxon>
        <taxon>Haemosporida</taxon>
        <taxon>Plasmodiidae</taxon>
        <taxon>Plasmodium</taxon>
    </lineage>
</organism>
<evidence type="ECO:0000256" key="8">
    <source>
        <dbReference type="ARBA" id="ARBA00056291"/>
    </source>
</evidence>
<dbReference type="InterPro" id="IPR036044">
    <property type="entry name" value="MYSc_Myo14"/>
</dbReference>
<dbReference type="PANTHER" id="PTHR13140">
    <property type="entry name" value="MYOSIN"/>
    <property type="match status" value="1"/>
</dbReference>
<dbReference type="Proteomes" id="UP000092716">
    <property type="component" value="Chromosome 12"/>
</dbReference>
<comment type="subcellular location">
    <subcellularLocation>
        <location evidence="1">Cell membrane</location>
        <topology evidence="1">Peripheral membrane protein</topology>
        <orientation evidence="1">Cytoplasmic side</orientation>
    </subcellularLocation>
</comment>
<dbReference type="GO" id="GO:0007015">
    <property type="term" value="P:actin filament organization"/>
    <property type="evidence" value="ECO:0007669"/>
    <property type="project" value="TreeGrafter"/>
</dbReference>
<keyword evidence="14" id="KW-1185">Reference proteome</keyword>
<evidence type="ECO:0000256" key="5">
    <source>
        <dbReference type="ARBA" id="ARBA00023123"/>
    </source>
</evidence>
<dbReference type="Gene3D" id="3.40.850.10">
    <property type="entry name" value="Kinesin motor domain"/>
    <property type="match status" value="1"/>
</dbReference>
<dbReference type="GO" id="GO:0005737">
    <property type="term" value="C:cytoplasm"/>
    <property type="evidence" value="ECO:0007669"/>
    <property type="project" value="TreeGrafter"/>
</dbReference>
<evidence type="ECO:0000256" key="11">
    <source>
        <dbReference type="SAM" id="Phobius"/>
    </source>
</evidence>
<keyword evidence="6 10" id="KW-0505">Motor protein</keyword>
<evidence type="ECO:0000256" key="10">
    <source>
        <dbReference type="PROSITE-ProRule" id="PRU00782"/>
    </source>
</evidence>
<feature type="transmembrane region" description="Helical" evidence="11">
    <location>
        <begin position="20"/>
        <end position="37"/>
    </location>
</feature>
<dbReference type="OrthoDB" id="312459at2759"/>
<evidence type="ECO:0000256" key="6">
    <source>
        <dbReference type="ARBA" id="ARBA00023175"/>
    </source>
</evidence>
<dbReference type="SUPFAM" id="SSF52540">
    <property type="entry name" value="P-loop containing nucleoside triphosphate hydrolases"/>
    <property type="match status" value="1"/>
</dbReference>
<reference evidence="14" key="1">
    <citation type="submission" date="2016-06" db="EMBL/GenBank/DDBJ databases">
        <title>First high quality genome sequence of Plasmodium coatneyi using continuous long reads from single molecule, real-time sequencing.</title>
        <authorList>
            <person name="Chien J.-T."/>
            <person name="Pakala S.B."/>
            <person name="Geraldo J.A."/>
            <person name="Lapp S.A."/>
            <person name="Barnwell J.W."/>
            <person name="Kissinger J.C."/>
            <person name="Galinski M.R."/>
            <person name="Humphrey J.C."/>
        </authorList>
    </citation>
    <scope>NUCLEOTIDE SEQUENCE [LARGE SCALE GENOMIC DNA]</scope>
    <source>
        <strain evidence="14">Hackeri</strain>
    </source>
</reference>
<dbReference type="CDD" id="cd14876">
    <property type="entry name" value="MYSc_Myo14"/>
    <property type="match status" value="1"/>
</dbReference>
<dbReference type="RefSeq" id="XP_019916558.1">
    <property type="nucleotide sequence ID" value="XM_020060951.1"/>
</dbReference>
<comment type="similarity">
    <text evidence="2 10">Belongs to the TRAFAC class myosin-kinesin ATPase superfamily. Myosin family.</text>
</comment>
<dbReference type="InterPro" id="IPR036961">
    <property type="entry name" value="Kinesin_motor_dom_sf"/>
</dbReference>
<evidence type="ECO:0000313" key="14">
    <source>
        <dbReference type="Proteomes" id="UP000092716"/>
    </source>
</evidence>
<dbReference type="GO" id="GO:0005524">
    <property type="term" value="F:ATP binding"/>
    <property type="evidence" value="ECO:0007669"/>
    <property type="project" value="UniProtKB-UniRule"/>
</dbReference>
<dbReference type="GeneID" id="30910894"/>
<evidence type="ECO:0000259" key="12">
    <source>
        <dbReference type="PROSITE" id="PS51456"/>
    </source>
</evidence>
<evidence type="ECO:0000256" key="9">
    <source>
        <dbReference type="ARBA" id="ARBA00068456"/>
    </source>
</evidence>
<feature type="binding site" evidence="10">
    <location>
        <begin position="313"/>
        <end position="320"/>
    </location>
    <ligand>
        <name>ATP</name>
        <dbReference type="ChEBI" id="CHEBI:30616"/>
    </ligand>
</feature>
<keyword evidence="11" id="KW-0472">Membrane</keyword>
<dbReference type="GO" id="GO:0051015">
    <property type="term" value="F:actin filament binding"/>
    <property type="evidence" value="ECO:0007669"/>
    <property type="project" value="TreeGrafter"/>
</dbReference>
<evidence type="ECO:0000256" key="1">
    <source>
        <dbReference type="ARBA" id="ARBA00004413"/>
    </source>
</evidence>
<comment type="function">
    <text evidence="8">Myosins are actin-based motor molecules with ATPase activity. Unconventional myosins serve in intracellular movements. Their highly divergent tails are presumed to bind to membranous compartments, which would be moved relative to actin filaments.</text>
</comment>
<dbReference type="Gene3D" id="1.20.58.530">
    <property type="match status" value="1"/>
</dbReference>
<dbReference type="Gene3D" id="1.20.5.4820">
    <property type="match status" value="1"/>
</dbReference>
<dbReference type="FunFam" id="1.10.10.820:FF:000001">
    <property type="entry name" value="Myosin heavy chain"/>
    <property type="match status" value="1"/>
</dbReference>
<sequence length="939" mass="106760">MLPDYLLVFGKSVVVLELFVQKYCSATFVLVLSFFVLPFFCSSIFCCSFFLFFLFFVLPFFVLTKHLPKNICFKNRVPTRSSTSPHLTHFYPFTFSLILCSHFIPSYAYKMAITNEEIKTAGKIVRRASNIEAFDKSGAVFKGYQVWTDISPTIEENPNIMFVKCVVQQGSKKEKLTVVQIDPPGSGSVNNEKIEQSAIYPYEIDIDHAWNCNSQVDPMSFGDIGLLNHTNIPCVLDFLKHRYFKNQIYTTAVPLIVAINPYKDLGNTTAEWIRKYRDTADHTRLPPHIFSCAREALSNLHGVNKSQTIIVSGESGAGKTEATKQIMRYFASSKSGNMDLSIQTAIMAANPVLEAFGNAKTIRNNNSSRFGRFMQLVISHEGGIRNGSVVAFLLEKSRIITQDDNERSYHIFYQFLRGASKSMKEKFGLRDVKSYRLLNPNSTEVPSVDDEKDFEEVMESLKNMQLTNDQIEYIFSIVAGILTLGNVRMIEKAETGLSDAAAIHDEDTELFKRACDLMFLNHELVKRELLIKVTNAGGNKIEGRWNKSDAEVLQLSLCKAMYEKLFLWIIKNLNTRIEPEGGFKVFMGMLDIFGFEVFKNNSLEQLFINITNEMLQKNFIDIVFERESKLYMEEGISTAELKYTSNKPVIDLLCERGKSVLSYLEDQCLAPGGSDEKFVSACITNLKNNERFTPAKVASNKNFVIQHTIGPIQYCSDNFLLKNKDVLRGELVEVIKSSDNEIVRNLFEGQVIEKGKIAKGSLIGSQFLNQLTALMTLINSTEPHFIRCIKPNENKKPLEWCEPKILIQLHALSILEALVLRQLGYSYRRTFEDFLYQFKFINIAIAEDSSLDSRSKCEKLLQSSGLAENMLKIGKTMVFLKQEGAKLLTTLQREKLVEWENCVSVIEAAILKHKYKSKVNENLPSLTRVQAHIRKRLTV</sequence>
<dbReference type="Pfam" id="PF00063">
    <property type="entry name" value="Myosin_head"/>
    <property type="match status" value="1"/>
</dbReference>
<feature type="domain" description="Myosin motor" evidence="12">
    <location>
        <begin position="219"/>
        <end position="893"/>
    </location>
</feature>
<name>A0A1B1E4C2_9APIC</name>
<proteinExistence type="inferred from homology"/>
<dbReference type="PROSITE" id="PS51456">
    <property type="entry name" value="MYOSIN_MOTOR"/>
    <property type="match status" value="1"/>
</dbReference>
<dbReference type="AlphaFoldDB" id="A0A1B1E4C2"/>
<dbReference type="InterPro" id="IPR027417">
    <property type="entry name" value="P-loop_NTPase"/>
</dbReference>
<evidence type="ECO:0000256" key="7">
    <source>
        <dbReference type="ARBA" id="ARBA00023203"/>
    </source>
</evidence>
<keyword evidence="7 10" id="KW-0009">Actin-binding</keyword>
<accession>A0A1B1E4C2</accession>
<keyword evidence="4 10" id="KW-0067">ATP-binding</keyword>
<dbReference type="EMBL" id="CP016250">
    <property type="protein sequence ID" value="ANQ09863.1"/>
    <property type="molecule type" value="Genomic_DNA"/>
</dbReference>
<dbReference type="KEGG" id="pcot:PCOAH_00041630"/>
<dbReference type="GO" id="GO:0000146">
    <property type="term" value="F:microfilament motor activity"/>
    <property type="evidence" value="ECO:0007669"/>
    <property type="project" value="TreeGrafter"/>
</dbReference>
<dbReference type="SMART" id="SM00242">
    <property type="entry name" value="MYSc"/>
    <property type="match status" value="1"/>
</dbReference>
<dbReference type="PRINTS" id="PR00193">
    <property type="entry name" value="MYOSINHEAVY"/>
</dbReference>
<dbReference type="GO" id="GO:0016459">
    <property type="term" value="C:myosin complex"/>
    <property type="evidence" value="ECO:0007669"/>
    <property type="project" value="UniProtKB-KW"/>
</dbReference>
<feature type="region of interest" description="Actin-binding" evidence="10">
    <location>
        <begin position="771"/>
        <end position="793"/>
    </location>
</feature>
<dbReference type="InterPro" id="IPR001609">
    <property type="entry name" value="Myosin_head_motor_dom-like"/>
</dbReference>
<evidence type="ECO:0000256" key="2">
    <source>
        <dbReference type="ARBA" id="ARBA00008314"/>
    </source>
</evidence>
<evidence type="ECO:0000256" key="3">
    <source>
        <dbReference type="ARBA" id="ARBA00022741"/>
    </source>
</evidence>
<evidence type="ECO:0000256" key="4">
    <source>
        <dbReference type="ARBA" id="ARBA00022840"/>
    </source>
</evidence>
<feature type="transmembrane region" description="Helical" evidence="11">
    <location>
        <begin position="44"/>
        <end position="63"/>
    </location>
</feature>